<sequence length="76" mass="8402">MNLCLNFGLILLGFEENNCYPLHSCQFGDEGLCIVVTYLSKILYVIDHLYEHNSGSVVICVLLCGTLTCNETASLL</sequence>
<feature type="chain" id="PRO_5015190146" evidence="1">
    <location>
        <begin position="20"/>
        <end position="76"/>
    </location>
</feature>
<accession>A0A2P2NBL6</accession>
<evidence type="ECO:0000256" key="1">
    <source>
        <dbReference type="SAM" id="SignalP"/>
    </source>
</evidence>
<name>A0A2P2NBL6_RHIMU</name>
<keyword evidence="1" id="KW-0732">Signal</keyword>
<protein>
    <submittedName>
        <fullName evidence="2">Uncharacterized protein</fullName>
    </submittedName>
</protein>
<feature type="signal peptide" evidence="1">
    <location>
        <begin position="1"/>
        <end position="19"/>
    </location>
</feature>
<dbReference type="AlphaFoldDB" id="A0A2P2NBL6"/>
<reference evidence="2" key="1">
    <citation type="submission" date="2018-02" db="EMBL/GenBank/DDBJ databases">
        <title>Rhizophora mucronata_Transcriptome.</title>
        <authorList>
            <person name="Meera S.P."/>
            <person name="Sreeshan A."/>
            <person name="Augustine A."/>
        </authorList>
    </citation>
    <scope>NUCLEOTIDE SEQUENCE</scope>
    <source>
        <tissue evidence="2">Leaf</tissue>
    </source>
</reference>
<organism evidence="2">
    <name type="scientific">Rhizophora mucronata</name>
    <name type="common">Asiatic mangrove</name>
    <dbReference type="NCBI Taxonomy" id="61149"/>
    <lineage>
        <taxon>Eukaryota</taxon>
        <taxon>Viridiplantae</taxon>
        <taxon>Streptophyta</taxon>
        <taxon>Embryophyta</taxon>
        <taxon>Tracheophyta</taxon>
        <taxon>Spermatophyta</taxon>
        <taxon>Magnoliopsida</taxon>
        <taxon>eudicotyledons</taxon>
        <taxon>Gunneridae</taxon>
        <taxon>Pentapetalae</taxon>
        <taxon>rosids</taxon>
        <taxon>fabids</taxon>
        <taxon>Malpighiales</taxon>
        <taxon>Rhizophoraceae</taxon>
        <taxon>Rhizophora</taxon>
    </lineage>
</organism>
<evidence type="ECO:0000313" key="2">
    <source>
        <dbReference type="EMBL" id="MBX39853.1"/>
    </source>
</evidence>
<dbReference type="EMBL" id="GGEC01059369">
    <property type="protein sequence ID" value="MBX39853.1"/>
    <property type="molecule type" value="Transcribed_RNA"/>
</dbReference>
<proteinExistence type="predicted"/>